<dbReference type="Pfam" id="PF01256">
    <property type="entry name" value="Carb_kinase"/>
    <property type="match status" value="1"/>
</dbReference>
<dbReference type="PANTHER" id="PTHR12592:SF0">
    <property type="entry name" value="ATP-DEPENDENT (S)-NAD(P)H-HYDRATE DEHYDRATASE"/>
    <property type="match status" value="1"/>
</dbReference>
<comment type="catalytic activity">
    <reaction evidence="1 18 19">
        <text>(6R)-NADHX = (6S)-NADHX</text>
        <dbReference type="Rhea" id="RHEA:32215"/>
        <dbReference type="ChEBI" id="CHEBI:64074"/>
        <dbReference type="ChEBI" id="CHEBI:64075"/>
        <dbReference type="EC" id="5.1.99.6"/>
    </reaction>
</comment>
<feature type="binding site" evidence="17">
    <location>
        <position position="344"/>
    </location>
    <ligand>
        <name>(6S)-NADPHX</name>
        <dbReference type="ChEBI" id="CHEBI:64076"/>
    </ligand>
</feature>
<evidence type="ECO:0000256" key="10">
    <source>
        <dbReference type="ARBA" id="ARBA00023027"/>
    </source>
</evidence>
<comment type="similarity">
    <text evidence="4 19">In the C-terminal section; belongs to the NnrD/CARKD family.</text>
</comment>
<keyword evidence="5 18" id="KW-0479">Metal-binding</keyword>
<keyword evidence="9 18" id="KW-0630">Potassium</keyword>
<feature type="domain" description="YjeF N-terminal" evidence="21">
    <location>
        <begin position="12"/>
        <end position="205"/>
    </location>
</feature>
<comment type="subunit">
    <text evidence="17">Homotetramer.</text>
</comment>
<comment type="cofactor">
    <cofactor evidence="18 19">
        <name>K(+)</name>
        <dbReference type="ChEBI" id="CHEBI:29103"/>
    </cofactor>
    <text evidence="18 19">Binds 1 potassium ion per subunit.</text>
</comment>
<evidence type="ECO:0000256" key="8">
    <source>
        <dbReference type="ARBA" id="ARBA00022857"/>
    </source>
</evidence>
<comment type="similarity">
    <text evidence="17">Belongs to the NnrD/CARKD family.</text>
</comment>
<dbReference type="EMBL" id="JAVUPU010000001">
    <property type="protein sequence ID" value="MDT9597531.1"/>
    <property type="molecule type" value="Genomic_DNA"/>
</dbReference>
<dbReference type="PROSITE" id="PS51383">
    <property type="entry name" value="YJEF_C_3"/>
    <property type="match status" value="1"/>
</dbReference>
<keyword evidence="6 17" id="KW-0547">Nucleotide-binding</keyword>
<dbReference type="EC" id="4.2.1.136" evidence="19"/>
<name>A0ABU3Q284_9SPHN</name>
<feature type="binding site" evidence="17">
    <location>
        <position position="293"/>
    </location>
    <ligand>
        <name>(6S)-NADPHX</name>
        <dbReference type="ChEBI" id="CHEBI:64076"/>
    </ligand>
</feature>
<dbReference type="Pfam" id="PF03853">
    <property type="entry name" value="YjeF_N"/>
    <property type="match status" value="1"/>
</dbReference>
<evidence type="ECO:0000256" key="7">
    <source>
        <dbReference type="ARBA" id="ARBA00022840"/>
    </source>
</evidence>
<dbReference type="InterPro" id="IPR000631">
    <property type="entry name" value="CARKD"/>
</dbReference>
<evidence type="ECO:0000256" key="12">
    <source>
        <dbReference type="ARBA" id="ARBA00023239"/>
    </source>
</evidence>
<dbReference type="SUPFAM" id="SSF53613">
    <property type="entry name" value="Ribokinase-like"/>
    <property type="match status" value="1"/>
</dbReference>
<evidence type="ECO:0000256" key="6">
    <source>
        <dbReference type="ARBA" id="ARBA00022741"/>
    </source>
</evidence>
<comment type="caution">
    <text evidence="22">The sequence shown here is derived from an EMBL/GenBank/DDBJ whole genome shotgun (WGS) entry which is preliminary data.</text>
</comment>
<evidence type="ECO:0000256" key="4">
    <source>
        <dbReference type="ARBA" id="ARBA00009524"/>
    </source>
</evidence>
<evidence type="ECO:0000256" key="9">
    <source>
        <dbReference type="ARBA" id="ARBA00022958"/>
    </source>
</evidence>
<dbReference type="RefSeq" id="WP_315722835.1">
    <property type="nucleotide sequence ID" value="NZ_JAVUPU010000001.1"/>
</dbReference>
<feature type="binding site" evidence="18">
    <location>
        <position position="148"/>
    </location>
    <ligand>
        <name>(6S)-NADPHX</name>
        <dbReference type="ChEBI" id="CHEBI:64076"/>
    </ligand>
</feature>
<keyword evidence="10 17" id="KW-0520">NAD</keyword>
<comment type="catalytic activity">
    <reaction evidence="15 17 19">
        <text>(6S)-NADHX + ADP = AMP + phosphate + NADH + H(+)</text>
        <dbReference type="Rhea" id="RHEA:32223"/>
        <dbReference type="ChEBI" id="CHEBI:15378"/>
        <dbReference type="ChEBI" id="CHEBI:43474"/>
        <dbReference type="ChEBI" id="CHEBI:57945"/>
        <dbReference type="ChEBI" id="CHEBI:64074"/>
        <dbReference type="ChEBI" id="CHEBI:456215"/>
        <dbReference type="ChEBI" id="CHEBI:456216"/>
        <dbReference type="EC" id="4.2.1.136"/>
    </reaction>
</comment>
<comment type="function">
    <text evidence="18">Catalyzes the epimerization of the S- and R-forms of NAD(P)HX, a damaged form of NAD(P)H that is a result of enzymatic or heat-dependent hydration. This is a prerequisite for the S-specific NAD(P)H-hydrate dehydratase to allow the repair of both epimers of NAD(P)HX.</text>
</comment>
<comment type="function">
    <text evidence="17">Catalyzes the dehydration of the S-form of NAD(P)HX at the expense of ADP, which is converted to AMP. Together with NAD(P)HX epimerase, which catalyzes the epimerization of the S- and R-forms, the enzyme allows the repair of both epimers of NAD(P)HX, a damaged form of NAD(P)H that is a result of enzymatic or heat-dependent hydration.</text>
</comment>
<dbReference type="PIRSF" id="PIRSF017184">
    <property type="entry name" value="Nnr"/>
    <property type="match status" value="1"/>
</dbReference>
<feature type="binding site" evidence="17">
    <location>
        <begin position="377"/>
        <end position="381"/>
    </location>
    <ligand>
        <name>AMP</name>
        <dbReference type="ChEBI" id="CHEBI:456215"/>
    </ligand>
</feature>
<evidence type="ECO:0000256" key="19">
    <source>
        <dbReference type="PIRNR" id="PIRNR017184"/>
    </source>
</evidence>
<dbReference type="Proteomes" id="UP001259572">
    <property type="component" value="Unassembled WGS sequence"/>
</dbReference>
<dbReference type="InterPro" id="IPR004443">
    <property type="entry name" value="YjeF_N_dom"/>
</dbReference>
<feature type="binding site" evidence="17">
    <location>
        <position position="238"/>
    </location>
    <ligand>
        <name>(6S)-NADPHX</name>
        <dbReference type="ChEBI" id="CHEBI:64076"/>
    </ligand>
</feature>
<comment type="catalytic activity">
    <reaction evidence="2 18 19">
        <text>(6R)-NADPHX = (6S)-NADPHX</text>
        <dbReference type="Rhea" id="RHEA:32227"/>
        <dbReference type="ChEBI" id="CHEBI:64076"/>
        <dbReference type="ChEBI" id="CHEBI:64077"/>
        <dbReference type="EC" id="5.1.99.6"/>
    </reaction>
</comment>
<dbReference type="PANTHER" id="PTHR12592">
    <property type="entry name" value="ATP-DEPENDENT (S)-NAD(P)H-HYDRATE DEHYDRATASE FAMILY MEMBER"/>
    <property type="match status" value="1"/>
</dbReference>
<dbReference type="InterPro" id="IPR036652">
    <property type="entry name" value="YjeF_N_dom_sf"/>
</dbReference>
<dbReference type="EC" id="5.1.99.6" evidence="19"/>
<evidence type="ECO:0000256" key="16">
    <source>
        <dbReference type="ARBA" id="ARBA00049209"/>
    </source>
</evidence>
<feature type="binding site" evidence="17">
    <location>
        <position position="407"/>
    </location>
    <ligand>
        <name>(6S)-NADPHX</name>
        <dbReference type="ChEBI" id="CHEBI:64076"/>
    </ligand>
</feature>
<comment type="cofactor">
    <cofactor evidence="17">
        <name>Mg(2+)</name>
        <dbReference type="ChEBI" id="CHEBI:18420"/>
    </cofactor>
</comment>
<reference evidence="22 23" key="1">
    <citation type="submission" date="2023-05" db="EMBL/GenBank/DDBJ databases">
        <authorList>
            <person name="Guo Y."/>
        </authorList>
    </citation>
    <scope>NUCLEOTIDE SEQUENCE [LARGE SCALE GENOMIC DNA]</scope>
    <source>
        <strain evidence="22 23">GR2756</strain>
    </source>
</reference>
<dbReference type="PROSITE" id="PS01050">
    <property type="entry name" value="YJEF_C_2"/>
    <property type="match status" value="1"/>
</dbReference>
<keyword evidence="8 17" id="KW-0521">NADP</keyword>
<comment type="function">
    <text evidence="14 19">Bifunctional enzyme that catalyzes the epimerization of the S- and R-forms of NAD(P)HX and the dehydration of the S-form of NAD(P)HX at the expense of ADP, which is converted to AMP. This allows the repair of both epimers of NAD(P)HX, a damaged form of NAD(P)H that is a result of enzymatic or heat-dependent hydration.</text>
</comment>
<dbReference type="HAMAP" id="MF_01965">
    <property type="entry name" value="NADHX_dehydratase"/>
    <property type="match status" value="1"/>
</dbReference>
<sequence>MIPRPILTADQMRAAEAKAVAAGTPVETLMERAGAAAATAIRLHAGTMPCLILCGPGNNGGDGYVIARKLQEWGMDVRVAAVGEPQSAAAASAKAAWTGAVDPISNAKHAPLWIDALFGTGLRRPLDETIVGPFLKLASEARVRIAIDLPSGVATDTGQILSTVPSFHLTITFGSLKPSHLLMPAAQQMGRLVVADIGVEALSSVHEIGRPSMDSPSPLEHKYRRGYAAILAGDMPGAAALSAAAALHAGAGYVRLIGEAAGAFLPNAVVRTPGDPVEVLADPRIGAVAVGPGLGRGERARHLLDAALASNRPLVLDADALSILAEGKLSRLCKATHRSILTPHAGEYAKLFPDHEGSKLDQALRAARETGCVIVYKGADTVVACPDGRAAIAHAAPAWLASAGTGDVLTGIIAALRSTTTSPFGAACAGVWLHGRAAELAGPALIADDLIDQLPAAIAECL</sequence>
<protein>
    <recommendedName>
        <fullName evidence="19">Bifunctional NAD(P)H-hydrate repair enzyme</fullName>
    </recommendedName>
    <alternativeName>
        <fullName evidence="19">Nicotinamide nucleotide repair protein</fullName>
    </alternativeName>
    <domain>
        <recommendedName>
            <fullName evidence="19">ADP-dependent (S)-NAD(P)H-hydrate dehydratase</fullName>
            <ecNumber evidence="19">4.2.1.136</ecNumber>
        </recommendedName>
        <alternativeName>
            <fullName evidence="19">ADP-dependent NAD(P)HX dehydratase</fullName>
        </alternativeName>
    </domain>
    <domain>
        <recommendedName>
            <fullName evidence="19">NAD(P)H-hydrate epimerase</fullName>
            <ecNumber evidence="19">5.1.99.6</ecNumber>
        </recommendedName>
    </domain>
</protein>
<dbReference type="HAMAP" id="MF_01966">
    <property type="entry name" value="NADHX_epimerase"/>
    <property type="match status" value="1"/>
</dbReference>
<evidence type="ECO:0000256" key="3">
    <source>
        <dbReference type="ARBA" id="ARBA00006001"/>
    </source>
</evidence>
<keyword evidence="11 18" id="KW-0413">Isomerase</keyword>
<evidence type="ECO:0000256" key="18">
    <source>
        <dbReference type="HAMAP-Rule" id="MF_01966"/>
    </source>
</evidence>
<dbReference type="InterPro" id="IPR030677">
    <property type="entry name" value="Nnr"/>
</dbReference>
<feature type="binding site" evidence="18">
    <location>
        <position position="59"/>
    </location>
    <ligand>
        <name>K(+)</name>
        <dbReference type="ChEBI" id="CHEBI:29103"/>
    </ligand>
</feature>
<evidence type="ECO:0000313" key="23">
    <source>
        <dbReference type="Proteomes" id="UP001259572"/>
    </source>
</evidence>
<keyword evidence="7 17" id="KW-0067">ATP-binding</keyword>
<comment type="caution">
    <text evidence="18">Lacks conserved residue(s) required for the propagation of feature annotation.</text>
</comment>
<evidence type="ECO:0000256" key="5">
    <source>
        <dbReference type="ARBA" id="ARBA00022723"/>
    </source>
</evidence>
<evidence type="ECO:0000313" key="22">
    <source>
        <dbReference type="EMBL" id="MDT9597531.1"/>
    </source>
</evidence>
<feature type="binding site" evidence="18">
    <location>
        <begin position="58"/>
        <end position="62"/>
    </location>
    <ligand>
        <name>(6S)-NADPHX</name>
        <dbReference type="ChEBI" id="CHEBI:64076"/>
    </ligand>
</feature>
<comment type="similarity">
    <text evidence="3 19">In the N-terminal section; belongs to the NnrE/AIBP family.</text>
</comment>
<feature type="binding site" evidence="18">
    <location>
        <begin position="119"/>
        <end position="125"/>
    </location>
    <ligand>
        <name>(6S)-NADPHX</name>
        <dbReference type="ChEBI" id="CHEBI:64076"/>
    </ligand>
</feature>
<dbReference type="InterPro" id="IPR017953">
    <property type="entry name" value="Carbohydrate_kinase_pred_CS"/>
</dbReference>
<evidence type="ECO:0000256" key="17">
    <source>
        <dbReference type="HAMAP-Rule" id="MF_01965"/>
    </source>
</evidence>
<evidence type="ECO:0000256" key="2">
    <source>
        <dbReference type="ARBA" id="ARBA00000909"/>
    </source>
</evidence>
<feature type="binding site" evidence="18">
    <location>
        <position position="151"/>
    </location>
    <ligand>
        <name>K(+)</name>
        <dbReference type="ChEBI" id="CHEBI:29103"/>
    </ligand>
</feature>
<evidence type="ECO:0000256" key="14">
    <source>
        <dbReference type="ARBA" id="ARBA00025153"/>
    </source>
</evidence>
<dbReference type="PROSITE" id="PS51385">
    <property type="entry name" value="YJEF_N"/>
    <property type="match status" value="1"/>
</dbReference>
<feature type="domain" description="YjeF C-terminal" evidence="20">
    <location>
        <begin position="205"/>
        <end position="461"/>
    </location>
</feature>
<feature type="binding site" evidence="17">
    <location>
        <position position="406"/>
    </location>
    <ligand>
        <name>AMP</name>
        <dbReference type="ChEBI" id="CHEBI:456215"/>
    </ligand>
</feature>
<feature type="binding site" evidence="18">
    <location>
        <position position="115"/>
    </location>
    <ligand>
        <name>K(+)</name>
        <dbReference type="ChEBI" id="CHEBI:29103"/>
    </ligand>
</feature>
<organism evidence="22 23">
    <name type="scientific">Sphingosinicella rhizophila</name>
    <dbReference type="NCBI Taxonomy" id="3050082"/>
    <lineage>
        <taxon>Bacteria</taxon>
        <taxon>Pseudomonadati</taxon>
        <taxon>Pseudomonadota</taxon>
        <taxon>Alphaproteobacteria</taxon>
        <taxon>Sphingomonadales</taxon>
        <taxon>Sphingosinicellaceae</taxon>
        <taxon>Sphingosinicella</taxon>
    </lineage>
</organism>
<keyword evidence="23" id="KW-1185">Reference proteome</keyword>
<proteinExistence type="inferred from homology"/>
<evidence type="ECO:0000256" key="15">
    <source>
        <dbReference type="ARBA" id="ARBA00048238"/>
    </source>
</evidence>
<evidence type="ECO:0000256" key="1">
    <source>
        <dbReference type="ARBA" id="ARBA00000013"/>
    </source>
</evidence>
<dbReference type="NCBIfam" id="TIGR00197">
    <property type="entry name" value="yjeF_nterm"/>
    <property type="match status" value="1"/>
</dbReference>
<dbReference type="CDD" id="cd01171">
    <property type="entry name" value="YXKO-related"/>
    <property type="match status" value="1"/>
</dbReference>
<dbReference type="Gene3D" id="3.40.1190.20">
    <property type="match status" value="1"/>
</dbReference>
<evidence type="ECO:0000256" key="11">
    <source>
        <dbReference type="ARBA" id="ARBA00023235"/>
    </source>
</evidence>
<comment type="similarity">
    <text evidence="18">Belongs to the NnrE/AIBP family.</text>
</comment>
<evidence type="ECO:0000259" key="21">
    <source>
        <dbReference type="PROSITE" id="PS51385"/>
    </source>
</evidence>
<dbReference type="SUPFAM" id="SSF64153">
    <property type="entry name" value="YjeF N-terminal domain-like"/>
    <property type="match status" value="1"/>
</dbReference>
<gene>
    <name evidence="18" type="primary">nnrE</name>
    <name evidence="17" type="synonym">nnrD</name>
    <name evidence="22" type="ORF">RQX22_01015</name>
</gene>
<comment type="catalytic activity">
    <reaction evidence="16 17 19">
        <text>(6S)-NADPHX + ADP = AMP + phosphate + NADPH + H(+)</text>
        <dbReference type="Rhea" id="RHEA:32235"/>
        <dbReference type="ChEBI" id="CHEBI:15378"/>
        <dbReference type="ChEBI" id="CHEBI:43474"/>
        <dbReference type="ChEBI" id="CHEBI:57783"/>
        <dbReference type="ChEBI" id="CHEBI:64076"/>
        <dbReference type="ChEBI" id="CHEBI:456215"/>
        <dbReference type="ChEBI" id="CHEBI:456216"/>
        <dbReference type="EC" id="4.2.1.136"/>
    </reaction>
</comment>
<dbReference type="Gene3D" id="3.40.50.10260">
    <property type="entry name" value="YjeF N-terminal domain"/>
    <property type="match status" value="1"/>
</dbReference>
<evidence type="ECO:0000259" key="20">
    <source>
        <dbReference type="PROSITE" id="PS51383"/>
    </source>
</evidence>
<dbReference type="InterPro" id="IPR029056">
    <property type="entry name" value="Ribokinase-like"/>
</dbReference>
<keyword evidence="13" id="KW-0511">Multifunctional enzyme</keyword>
<evidence type="ECO:0000256" key="13">
    <source>
        <dbReference type="ARBA" id="ARBA00023268"/>
    </source>
</evidence>
<dbReference type="NCBIfam" id="TIGR00196">
    <property type="entry name" value="yjeF_cterm"/>
    <property type="match status" value="1"/>
</dbReference>
<accession>A0ABU3Q284</accession>
<keyword evidence="12 17" id="KW-0456">Lyase</keyword>